<proteinExistence type="predicted"/>
<gene>
    <name evidence="2" type="ORF">DSM104443_01174</name>
</gene>
<dbReference type="KEGG" id="uru:DSM104443_01174"/>
<feature type="signal peptide" evidence="1">
    <location>
        <begin position="1"/>
        <end position="20"/>
    </location>
</feature>
<feature type="chain" id="PRO_5026832953" evidence="1">
    <location>
        <begin position="21"/>
        <end position="206"/>
    </location>
</feature>
<sequence length="206" mass="22968">MNRAYLAGILLATLAWSSVAQEKAPGRPDFNGIYPEMTRADFDALYPVFAKGCRKMPTGRVYCMYFGTSSEMAKEIGIPASWIGAEPNLNTFAGEPVESAFVTLDPSSEKIFTLSFELYTRSFDIVGRALTKRFGKPHTRTSRIRDRTGAEFDQVQMRWTIGSTIVECEKRSGSMDMMKVSMVSRAAMAIIEKEIKAMEAKGAKDR</sequence>
<accession>A0A6M4GS11</accession>
<keyword evidence="1" id="KW-0732">Signal</keyword>
<evidence type="ECO:0000313" key="3">
    <source>
        <dbReference type="Proteomes" id="UP000501534"/>
    </source>
</evidence>
<evidence type="ECO:0000256" key="1">
    <source>
        <dbReference type="SAM" id="SignalP"/>
    </source>
</evidence>
<dbReference type="Proteomes" id="UP000501534">
    <property type="component" value="Chromosome"/>
</dbReference>
<name>A0A6M4GS11_9PROT</name>
<dbReference type="AlphaFoldDB" id="A0A6M4GS11"/>
<keyword evidence="3" id="KW-1185">Reference proteome</keyword>
<reference evidence="2 3" key="1">
    <citation type="submission" date="2020-04" db="EMBL/GenBank/DDBJ databases">
        <title>Usitatibacter rugosus gen. nov., sp. nov. and Usitatibacter palustris sp. nov., novel members of Usitatibacteraceae fam. nov. within the order Nitrosomonadales isolated from soil.</title>
        <authorList>
            <person name="Huber K.J."/>
            <person name="Neumann-Schaal M."/>
            <person name="Geppert A."/>
            <person name="Luckner M."/>
            <person name="Wanner G."/>
            <person name="Overmann J."/>
        </authorList>
    </citation>
    <scope>NUCLEOTIDE SEQUENCE [LARGE SCALE GENOMIC DNA]</scope>
    <source>
        <strain evidence="2 3">0125_3</strain>
    </source>
</reference>
<dbReference type="EMBL" id="CP053069">
    <property type="protein sequence ID" value="QJR10120.1"/>
    <property type="molecule type" value="Genomic_DNA"/>
</dbReference>
<organism evidence="2 3">
    <name type="scientific">Usitatibacter rugosus</name>
    <dbReference type="NCBI Taxonomy" id="2732067"/>
    <lineage>
        <taxon>Bacteria</taxon>
        <taxon>Pseudomonadati</taxon>
        <taxon>Pseudomonadota</taxon>
        <taxon>Betaproteobacteria</taxon>
        <taxon>Nitrosomonadales</taxon>
        <taxon>Usitatibacteraceae</taxon>
        <taxon>Usitatibacter</taxon>
    </lineage>
</organism>
<dbReference type="RefSeq" id="WP_171090395.1">
    <property type="nucleotide sequence ID" value="NZ_CP053069.1"/>
</dbReference>
<protein>
    <submittedName>
        <fullName evidence="2">Uncharacterized protein</fullName>
    </submittedName>
</protein>
<evidence type="ECO:0000313" key="2">
    <source>
        <dbReference type="EMBL" id="QJR10120.1"/>
    </source>
</evidence>